<dbReference type="Gene3D" id="6.20.150.10">
    <property type="match status" value="1"/>
</dbReference>
<dbReference type="eggNOG" id="COG4540">
    <property type="taxonomic scope" value="Bacteria"/>
</dbReference>
<dbReference type="AlphaFoldDB" id="B6WRR1"/>
<proteinExistence type="predicted"/>
<feature type="domain" description="Gp5/Type VI secretion system Vgr protein OB-fold" evidence="1">
    <location>
        <begin position="14"/>
        <end position="85"/>
    </location>
</feature>
<sequence length="205" mass="21769">MSDVQDVLAQTIRVGFVTARQPEKMRVQVELRDTVTQPLSSAWLPVLCPRASGDLAYDLPDVGDQVLCLFLPYGLEQGFVVGAMYGKASPPVSSGDKWHRRFQDGTVLEYDRAAHKLTAQVQGDVAVKATGSVQAEATGDVSVSSAASLTLMAPAMQLGGTGGGTTQATMQGTFRLEHGDIIVEGVSFLHHVHDCPHGGQTGEPH</sequence>
<dbReference type="EMBL" id="ABXU01000024">
    <property type="protein sequence ID" value="EEB34367.1"/>
    <property type="molecule type" value="Genomic_DNA"/>
</dbReference>
<accession>B6WRR1</accession>
<dbReference type="Pfam" id="PF04717">
    <property type="entry name" value="Phage_base_V"/>
    <property type="match status" value="1"/>
</dbReference>
<gene>
    <name evidence="2" type="ORF">DESPIG_00752</name>
</gene>
<evidence type="ECO:0000259" key="1">
    <source>
        <dbReference type="Pfam" id="PF04717"/>
    </source>
</evidence>
<dbReference type="InterPro" id="IPR013046">
    <property type="entry name" value="GpV/Gp45"/>
</dbReference>
<dbReference type="Proteomes" id="UP000003676">
    <property type="component" value="Unassembled WGS sequence"/>
</dbReference>
<evidence type="ECO:0000313" key="3">
    <source>
        <dbReference type="Proteomes" id="UP000003676"/>
    </source>
</evidence>
<dbReference type="InterPro" id="IPR037026">
    <property type="entry name" value="Vgr_OB-fold_dom_sf"/>
</dbReference>
<name>B6WRR1_9BACT</name>
<dbReference type="OrthoDB" id="4931325at2"/>
<dbReference type="NCBIfam" id="TIGR01644">
    <property type="entry name" value="phage_P2_V"/>
    <property type="match status" value="1"/>
</dbReference>
<dbReference type="InterPro" id="IPR006531">
    <property type="entry name" value="Gp5/Vgr_OB"/>
</dbReference>
<reference evidence="2 3" key="1">
    <citation type="submission" date="2008-10" db="EMBL/GenBank/DDBJ databases">
        <title>Draft genome sequence of Desulvovibrio piger (ATCC 29098).</title>
        <authorList>
            <person name="Sudarsanam P."/>
            <person name="Ley R."/>
            <person name="Guruge J."/>
            <person name="Turnbaugh P.J."/>
            <person name="Mahowald M."/>
            <person name="Liep D."/>
            <person name="Gordon J."/>
        </authorList>
    </citation>
    <scope>NUCLEOTIDE SEQUENCE [LARGE SCALE GENOMIC DNA]</scope>
    <source>
        <strain evidence="2 3">ATCC 29098</strain>
    </source>
</reference>
<comment type="caution">
    <text evidence="2">The sequence shown here is derived from an EMBL/GenBank/DDBJ whole genome shotgun (WGS) entry which is preliminary data.</text>
</comment>
<evidence type="ECO:0000313" key="2">
    <source>
        <dbReference type="EMBL" id="EEB34367.1"/>
    </source>
</evidence>
<dbReference type="HOGENOM" id="CLU_088884_3_0_7"/>
<protein>
    <submittedName>
        <fullName evidence="2">Phage-related baseplate assembly protein</fullName>
    </submittedName>
</protein>
<organism evidence="2 3">
    <name type="scientific">Desulfovibrio piger ATCC 29098</name>
    <dbReference type="NCBI Taxonomy" id="411464"/>
    <lineage>
        <taxon>Bacteria</taxon>
        <taxon>Pseudomonadati</taxon>
        <taxon>Thermodesulfobacteriota</taxon>
        <taxon>Desulfovibrionia</taxon>
        <taxon>Desulfovibrionales</taxon>
        <taxon>Desulfovibrionaceae</taxon>
        <taxon>Desulfovibrio</taxon>
    </lineage>
</organism>
<reference evidence="2 3" key="2">
    <citation type="submission" date="2008-10" db="EMBL/GenBank/DDBJ databases">
        <authorList>
            <person name="Fulton L."/>
            <person name="Clifton S."/>
            <person name="Fulton B."/>
            <person name="Xu J."/>
            <person name="Minx P."/>
            <person name="Pepin K.H."/>
            <person name="Johnson M."/>
            <person name="Bhonagiri V."/>
            <person name="Nash W.E."/>
            <person name="Mardis E.R."/>
            <person name="Wilson R.K."/>
        </authorList>
    </citation>
    <scope>NUCLEOTIDE SEQUENCE [LARGE SCALE GENOMIC DNA]</scope>
    <source>
        <strain evidence="2 3">ATCC 29098</strain>
    </source>
</reference>
<dbReference type="RefSeq" id="WP_006004882.1">
    <property type="nucleotide sequence ID" value="NZ_DS996354.1"/>
</dbReference>
<dbReference type="Gene3D" id="2.40.50.230">
    <property type="entry name" value="Gp5 N-terminal domain"/>
    <property type="match status" value="1"/>
</dbReference>